<keyword evidence="4" id="KW-1185">Reference proteome</keyword>
<feature type="domain" description="VTT" evidence="2">
    <location>
        <begin position="59"/>
        <end position="154"/>
    </location>
</feature>
<keyword evidence="1" id="KW-1133">Transmembrane helix</keyword>
<evidence type="ECO:0000313" key="4">
    <source>
        <dbReference type="Proteomes" id="UP000028702"/>
    </source>
</evidence>
<protein>
    <submittedName>
        <fullName evidence="3">DedA family protein</fullName>
    </submittedName>
</protein>
<reference evidence="3 4" key="1">
    <citation type="submission" date="2014-07" db="EMBL/GenBank/DDBJ databases">
        <title>Tepidicaulis marinum gen. nov., sp. nov., a novel marine bacterium denitrifying nitrate to nitrous oxide strictly under microaerobic conditions.</title>
        <authorList>
            <person name="Takeuchi M."/>
            <person name="Yamagishi T."/>
            <person name="Kamagata Y."/>
            <person name="Oshima K."/>
            <person name="Hattori M."/>
            <person name="Katayama T."/>
            <person name="Hanada S."/>
            <person name="Tamaki H."/>
            <person name="Marumo K."/>
            <person name="Maeda H."/>
            <person name="Nedachi M."/>
            <person name="Iwasaki W."/>
            <person name="Suwa Y."/>
            <person name="Sakata S."/>
        </authorList>
    </citation>
    <scope>NUCLEOTIDE SEQUENCE [LARGE SCALE GENOMIC DNA]</scope>
    <source>
        <strain evidence="3 4">MA2</strain>
    </source>
</reference>
<evidence type="ECO:0000259" key="2">
    <source>
        <dbReference type="Pfam" id="PF09335"/>
    </source>
</evidence>
<feature type="transmembrane region" description="Helical" evidence="1">
    <location>
        <begin position="132"/>
        <end position="158"/>
    </location>
</feature>
<organism evidence="3 4">
    <name type="scientific">Tepidicaulis marinus</name>
    <dbReference type="NCBI Taxonomy" id="1333998"/>
    <lineage>
        <taxon>Bacteria</taxon>
        <taxon>Pseudomonadati</taxon>
        <taxon>Pseudomonadota</taxon>
        <taxon>Alphaproteobacteria</taxon>
        <taxon>Hyphomicrobiales</taxon>
        <taxon>Parvibaculaceae</taxon>
        <taxon>Tepidicaulis</taxon>
    </lineage>
</organism>
<dbReference type="InterPro" id="IPR032816">
    <property type="entry name" value="VTT_dom"/>
</dbReference>
<dbReference type="InterPro" id="IPR051311">
    <property type="entry name" value="DedA_domain"/>
</dbReference>
<feature type="transmembrane region" description="Helical" evidence="1">
    <location>
        <begin position="170"/>
        <end position="192"/>
    </location>
</feature>
<dbReference type="PANTHER" id="PTHR42709">
    <property type="entry name" value="ALKALINE PHOSPHATASE LIKE PROTEIN"/>
    <property type="match status" value="1"/>
</dbReference>
<dbReference type="PANTHER" id="PTHR42709:SF11">
    <property type="entry name" value="DEDA FAMILY PROTEIN"/>
    <property type="match status" value="1"/>
</dbReference>
<evidence type="ECO:0000313" key="3">
    <source>
        <dbReference type="EMBL" id="GAK45494.1"/>
    </source>
</evidence>
<proteinExistence type="predicted"/>
<evidence type="ECO:0000256" key="1">
    <source>
        <dbReference type="SAM" id="Phobius"/>
    </source>
</evidence>
<comment type="caution">
    <text evidence="3">The sequence shown here is derived from an EMBL/GenBank/DDBJ whole genome shotgun (WGS) entry which is preliminary data.</text>
</comment>
<sequence length="193" mass="21380">MLRKLYDWTLSVAAHRHARWWLAAISFAESSFFPVPPDVALMPMVLAERKRAFEYALICTIASVLGGIAGYAIGYFLFDTLGAWILDVYGYHEKFAAVQGSYNAYGAWIVFTAGLTPIPYKIFTIASGVTQLNLAVFFIASCAARGLRFFAVAALLWWFGPPIRAFIDKYFGLLSILFVILLIGGFLAVSLVL</sequence>
<dbReference type="STRING" id="1333998.M2A_1993"/>
<dbReference type="Proteomes" id="UP000028702">
    <property type="component" value="Unassembled WGS sequence"/>
</dbReference>
<feature type="transmembrane region" description="Helical" evidence="1">
    <location>
        <begin position="53"/>
        <end position="78"/>
    </location>
</feature>
<dbReference type="Pfam" id="PF09335">
    <property type="entry name" value="VTT_dom"/>
    <property type="match status" value="1"/>
</dbReference>
<dbReference type="GO" id="GO:0005886">
    <property type="term" value="C:plasma membrane"/>
    <property type="evidence" value="ECO:0007669"/>
    <property type="project" value="TreeGrafter"/>
</dbReference>
<dbReference type="eggNOG" id="COG1238">
    <property type="taxonomic scope" value="Bacteria"/>
</dbReference>
<keyword evidence="1" id="KW-0812">Transmembrane</keyword>
<accession>A0A081BBS6</accession>
<gene>
    <name evidence="3" type="ORF">M2A_1993</name>
</gene>
<keyword evidence="1" id="KW-0472">Membrane</keyword>
<dbReference type="RefSeq" id="WP_045446577.1">
    <property type="nucleotide sequence ID" value="NZ_BBIO01000009.1"/>
</dbReference>
<dbReference type="AlphaFoldDB" id="A0A081BBS6"/>
<name>A0A081BBS6_9HYPH</name>
<feature type="transmembrane region" description="Helical" evidence="1">
    <location>
        <begin position="102"/>
        <end position="120"/>
    </location>
</feature>
<dbReference type="EMBL" id="BBIO01000009">
    <property type="protein sequence ID" value="GAK45494.1"/>
    <property type="molecule type" value="Genomic_DNA"/>
</dbReference>